<dbReference type="EMBL" id="JAQQWI010000007">
    <property type="protein sequence ID" value="KAK8027963.1"/>
    <property type="molecule type" value="Genomic_DNA"/>
</dbReference>
<dbReference type="Proteomes" id="UP001396898">
    <property type="component" value="Unassembled WGS sequence"/>
</dbReference>
<organism evidence="9 10">
    <name type="scientific">Apiospora marii</name>
    <dbReference type="NCBI Taxonomy" id="335849"/>
    <lineage>
        <taxon>Eukaryota</taxon>
        <taxon>Fungi</taxon>
        <taxon>Dikarya</taxon>
        <taxon>Ascomycota</taxon>
        <taxon>Pezizomycotina</taxon>
        <taxon>Sordariomycetes</taxon>
        <taxon>Xylariomycetidae</taxon>
        <taxon>Amphisphaeriales</taxon>
        <taxon>Apiosporaceae</taxon>
        <taxon>Apiospora</taxon>
    </lineage>
</organism>
<feature type="domain" description="Gcp-like" evidence="8">
    <location>
        <begin position="219"/>
        <end position="465"/>
    </location>
</feature>
<proteinExistence type="inferred from homology"/>
<protein>
    <recommendedName>
        <fullName evidence="1">N(6)-L-threonylcarbamoyladenine synthase</fullName>
        <ecNumber evidence="1">2.3.1.234</ecNumber>
    </recommendedName>
</protein>
<evidence type="ECO:0000313" key="10">
    <source>
        <dbReference type="Proteomes" id="UP001396898"/>
    </source>
</evidence>
<evidence type="ECO:0000256" key="7">
    <source>
        <dbReference type="HAMAP-Rule" id="MF_03179"/>
    </source>
</evidence>
<gene>
    <name evidence="9" type="ORF">PG991_005019</name>
</gene>
<dbReference type="InterPro" id="IPR017860">
    <property type="entry name" value="Peptidase_M22_CS"/>
</dbReference>
<reference evidence="9 10" key="1">
    <citation type="submission" date="2023-01" db="EMBL/GenBank/DDBJ databases">
        <title>Analysis of 21 Apiospora genomes using comparative genomics revels a genus with tremendous synthesis potential of carbohydrate active enzymes and secondary metabolites.</title>
        <authorList>
            <person name="Sorensen T."/>
        </authorList>
    </citation>
    <scope>NUCLEOTIDE SEQUENCE [LARGE SCALE GENOMIC DNA]</scope>
    <source>
        <strain evidence="9 10">CBS 20057</strain>
    </source>
</reference>
<dbReference type="SUPFAM" id="SSF53067">
    <property type="entry name" value="Actin-like ATPase domain"/>
    <property type="match status" value="1"/>
</dbReference>
<dbReference type="InterPro" id="IPR043129">
    <property type="entry name" value="ATPase_NBD"/>
</dbReference>
<keyword evidence="7" id="KW-0496">Mitochondrion</keyword>
<comment type="similarity">
    <text evidence="7">Belongs to the KAE1 / TsaD family.</text>
</comment>
<dbReference type="EC" id="2.3.1.234" evidence="1"/>
<keyword evidence="3 7" id="KW-0819">tRNA processing</keyword>
<evidence type="ECO:0000256" key="5">
    <source>
        <dbReference type="ARBA" id="ARBA00023315"/>
    </source>
</evidence>
<dbReference type="Pfam" id="PF00814">
    <property type="entry name" value="TsaD"/>
    <property type="match status" value="2"/>
</dbReference>
<comment type="function">
    <text evidence="7">Required for the formation of a threonylcarbamoyl group on adenosine at position 37 (t(6)A37) in mitochondrial tRNAs that read codons beginning with adenine. Probably involved in the transfer of the threonylcarbamoyl moiety of threonylcarbamoyl-AMP (TC-AMP) to the N6 group of A37. Involved in mitochondrial genome maintenance.</text>
</comment>
<keyword evidence="10" id="KW-1185">Reference proteome</keyword>
<evidence type="ECO:0000256" key="3">
    <source>
        <dbReference type="ARBA" id="ARBA00022694"/>
    </source>
</evidence>
<dbReference type="PRINTS" id="PR00789">
    <property type="entry name" value="OSIALOPTASE"/>
</dbReference>
<keyword evidence="5 7" id="KW-0012">Acyltransferase</keyword>
<evidence type="ECO:0000256" key="1">
    <source>
        <dbReference type="ARBA" id="ARBA00012156"/>
    </source>
</evidence>
<feature type="domain" description="Gcp-like" evidence="8">
    <location>
        <begin position="141"/>
        <end position="190"/>
    </location>
</feature>
<evidence type="ECO:0000259" key="8">
    <source>
        <dbReference type="Pfam" id="PF00814"/>
    </source>
</evidence>
<dbReference type="InterPro" id="IPR000905">
    <property type="entry name" value="Gcp-like_dom"/>
</dbReference>
<dbReference type="PANTHER" id="PTHR11735">
    <property type="entry name" value="TRNA N6-ADENOSINE THREONYLCARBAMOYLTRANSFERASE"/>
    <property type="match status" value="1"/>
</dbReference>
<comment type="catalytic activity">
    <reaction evidence="6 7">
        <text>L-threonylcarbamoyladenylate + adenosine(37) in tRNA = N(6)-L-threonylcarbamoyladenosine(37) in tRNA + AMP + H(+)</text>
        <dbReference type="Rhea" id="RHEA:37059"/>
        <dbReference type="Rhea" id="RHEA-COMP:10162"/>
        <dbReference type="Rhea" id="RHEA-COMP:10163"/>
        <dbReference type="ChEBI" id="CHEBI:15378"/>
        <dbReference type="ChEBI" id="CHEBI:73682"/>
        <dbReference type="ChEBI" id="CHEBI:74411"/>
        <dbReference type="ChEBI" id="CHEBI:74418"/>
        <dbReference type="ChEBI" id="CHEBI:456215"/>
        <dbReference type="EC" id="2.3.1.234"/>
    </reaction>
</comment>
<sequence>MSAGWLRLRPFVAGRCAAACRHRLLARRISTANEIYRPRRGSLLTLAIESSCDDTCVAILERCTSTGVAKLRFNKKVTSDNREFQGVHPTVAVLSHTASLAPLVDEALGYLPEAATDKEDPPSPDRWHQLCSVRGTVRRRPDFVAVTRGPGMTSNLATGLNTAKGLATAWGVPLLGVNHMQAHALTPRLVSALARWPPGEEELGRLSGDNGKEHELESAAFPYLSLLVSGGHTLLVHSRSLCDHEILASASNIAIGDMLDKCARLILPASELSGTNNVMYGALLERFAFPPAMSIDDIKSSSSSTSTPGNTTMDSYDYEYTPPARRADEIATFDSGLGWTLTPLLAGTTAMTYNFSGFSSQVQRIIEDRPDMGLDERRLLGRHAMRLAFEHLASRLLFALKKDKEADGEDGMKDVKTVVVAGGVASNRYLMHVLRSMLAVRSFGHLEINAPPPALCTDNAAMIAWTGMEMFEAGYRSQLDILAMRKWPVDPKAGGGGILGASGWVKDDSLPVRHGKPLRE</sequence>
<dbReference type="HAMAP" id="MF_01445">
    <property type="entry name" value="TsaD"/>
    <property type="match status" value="1"/>
</dbReference>
<keyword evidence="2 7" id="KW-0808">Transferase</keyword>
<comment type="subunit">
    <text evidence="7">Homodimer.</text>
</comment>
<comment type="caution">
    <text evidence="9">The sequence shown here is derived from an EMBL/GenBank/DDBJ whole genome shotgun (WGS) entry which is preliminary data.</text>
</comment>
<dbReference type="Gene3D" id="3.30.420.40">
    <property type="match status" value="2"/>
</dbReference>
<keyword evidence="4 7" id="KW-0479">Metal-binding</keyword>
<dbReference type="PANTHER" id="PTHR11735:SF6">
    <property type="entry name" value="TRNA N6-ADENOSINE THREONYLCARBAMOYLTRANSFERASE, MITOCHONDRIAL"/>
    <property type="match status" value="1"/>
</dbReference>
<name>A0ABR1S849_9PEZI</name>
<evidence type="ECO:0000256" key="2">
    <source>
        <dbReference type="ARBA" id="ARBA00022679"/>
    </source>
</evidence>
<comment type="subcellular location">
    <subcellularLocation>
        <location evidence="7">Mitochondrion</location>
    </subcellularLocation>
</comment>
<dbReference type="PROSITE" id="PS01016">
    <property type="entry name" value="GLYCOPROTEASE"/>
    <property type="match status" value="1"/>
</dbReference>
<dbReference type="InterPro" id="IPR017861">
    <property type="entry name" value="KAE1/TsaD"/>
</dbReference>
<evidence type="ECO:0000256" key="6">
    <source>
        <dbReference type="ARBA" id="ARBA00048117"/>
    </source>
</evidence>
<dbReference type="InterPro" id="IPR022450">
    <property type="entry name" value="TsaD"/>
</dbReference>
<accession>A0ABR1S849</accession>
<comment type="cofactor">
    <cofactor evidence="7">
        <name>a divalent metal cation</name>
        <dbReference type="ChEBI" id="CHEBI:60240"/>
    </cofactor>
    <text evidence="7">Binds 1 divalent metal cation per subunit.</text>
</comment>
<evidence type="ECO:0000256" key="4">
    <source>
        <dbReference type="ARBA" id="ARBA00022723"/>
    </source>
</evidence>
<evidence type="ECO:0000313" key="9">
    <source>
        <dbReference type="EMBL" id="KAK8027963.1"/>
    </source>
</evidence>